<evidence type="ECO:0000256" key="3">
    <source>
        <dbReference type="ARBA" id="ARBA00023082"/>
    </source>
</evidence>
<keyword evidence="5" id="KW-0804">Transcription</keyword>
<dbReference type="InterPro" id="IPR036388">
    <property type="entry name" value="WH-like_DNA-bd_sf"/>
</dbReference>
<dbReference type="Pfam" id="PF04542">
    <property type="entry name" value="Sigma70_r2"/>
    <property type="match status" value="1"/>
</dbReference>
<evidence type="ECO:0000313" key="7">
    <source>
        <dbReference type="EMBL" id="OXM50350.1"/>
    </source>
</evidence>
<evidence type="ECO:0000256" key="4">
    <source>
        <dbReference type="ARBA" id="ARBA00023125"/>
    </source>
</evidence>
<dbReference type="GO" id="GO:0003677">
    <property type="term" value="F:DNA binding"/>
    <property type="evidence" value="ECO:0007669"/>
    <property type="project" value="UniProtKB-KW"/>
</dbReference>
<dbReference type="GO" id="GO:0016987">
    <property type="term" value="F:sigma factor activity"/>
    <property type="evidence" value="ECO:0007669"/>
    <property type="project" value="UniProtKB-KW"/>
</dbReference>
<evidence type="ECO:0000256" key="5">
    <source>
        <dbReference type="ARBA" id="ARBA00023163"/>
    </source>
</evidence>
<evidence type="ECO:0000259" key="6">
    <source>
        <dbReference type="Pfam" id="PF04542"/>
    </source>
</evidence>
<protein>
    <submittedName>
        <fullName evidence="7">RNA polymerase subunit sigma</fullName>
    </submittedName>
</protein>
<feature type="domain" description="RNA polymerase sigma-70 region 2" evidence="6">
    <location>
        <begin position="66"/>
        <end position="136"/>
    </location>
</feature>
<name>A0A229RUL7_9PSEU</name>
<organism evidence="7 8">
    <name type="scientific">Amycolatopsis thailandensis</name>
    <dbReference type="NCBI Taxonomy" id="589330"/>
    <lineage>
        <taxon>Bacteria</taxon>
        <taxon>Bacillati</taxon>
        <taxon>Actinomycetota</taxon>
        <taxon>Actinomycetes</taxon>
        <taxon>Pseudonocardiales</taxon>
        <taxon>Pseudonocardiaceae</taxon>
        <taxon>Amycolatopsis</taxon>
    </lineage>
</organism>
<dbReference type="Gene3D" id="1.10.10.10">
    <property type="entry name" value="Winged helix-like DNA-binding domain superfamily/Winged helix DNA-binding domain"/>
    <property type="match status" value="1"/>
</dbReference>
<dbReference type="SUPFAM" id="SSF88659">
    <property type="entry name" value="Sigma3 and sigma4 domains of RNA polymerase sigma factors"/>
    <property type="match status" value="1"/>
</dbReference>
<dbReference type="InterPro" id="IPR013324">
    <property type="entry name" value="RNA_pol_sigma_r3/r4-like"/>
</dbReference>
<dbReference type="PANTHER" id="PTHR43133:SF8">
    <property type="entry name" value="RNA POLYMERASE SIGMA FACTOR HI_1459-RELATED"/>
    <property type="match status" value="1"/>
</dbReference>
<dbReference type="NCBIfam" id="TIGR02937">
    <property type="entry name" value="sigma70-ECF"/>
    <property type="match status" value="1"/>
</dbReference>
<dbReference type="InterPro" id="IPR013325">
    <property type="entry name" value="RNA_pol_sigma_r2"/>
</dbReference>
<dbReference type="PANTHER" id="PTHR43133">
    <property type="entry name" value="RNA POLYMERASE ECF-TYPE SIGMA FACTO"/>
    <property type="match status" value="1"/>
</dbReference>
<keyword evidence="4" id="KW-0238">DNA-binding</keyword>
<dbReference type="SUPFAM" id="SSF88946">
    <property type="entry name" value="Sigma2 domain of RNA polymerase sigma factors"/>
    <property type="match status" value="1"/>
</dbReference>
<dbReference type="Proteomes" id="UP000215223">
    <property type="component" value="Unassembled WGS sequence"/>
</dbReference>
<sequence>MLPSERPSTVVLCHRTGDRRSSPRNRRATAAAVAAGAPTAEWNEPELLRAVRHGNTATSAAAFGVLYARHRASAHHLAEQLASSEHDAHDLVAEAFLRVLDILKGGDRGPENAKFRAYLLTTLRHIAYDKTRRERRITVTEDVETTAIGSGNPGTITQPFRDTALAGLERLLAARAFVRLTQRHQDVLWHLDVEQLTPLQVAPVMGLTPNAVSALACRARERLRQAYLQMHVPEPDECSRGCRTTVGKLGAWVRDGLGRREGMRVGHHVRECVACGAVVAELRQEIPA</sequence>
<dbReference type="InterPro" id="IPR014284">
    <property type="entry name" value="RNA_pol_sigma-70_dom"/>
</dbReference>
<comment type="similarity">
    <text evidence="1">Belongs to the sigma-70 factor family. ECF subfamily.</text>
</comment>
<comment type="caution">
    <text evidence="7">The sequence shown here is derived from an EMBL/GenBank/DDBJ whole genome shotgun (WGS) entry which is preliminary data.</text>
</comment>
<reference evidence="7 8" key="1">
    <citation type="submission" date="2017-07" db="EMBL/GenBank/DDBJ databases">
        <title>Amycolatopsis thailandensis Genome sequencing and assembly.</title>
        <authorList>
            <person name="Kaur N."/>
            <person name="Mayilraj S."/>
        </authorList>
    </citation>
    <scope>NUCLEOTIDE SEQUENCE [LARGE SCALE GENOMIC DNA]</scope>
    <source>
        <strain evidence="7 8">JCM 16380</strain>
    </source>
</reference>
<dbReference type="InterPro" id="IPR039425">
    <property type="entry name" value="RNA_pol_sigma-70-like"/>
</dbReference>
<evidence type="ECO:0000256" key="2">
    <source>
        <dbReference type="ARBA" id="ARBA00023015"/>
    </source>
</evidence>
<dbReference type="InterPro" id="IPR007627">
    <property type="entry name" value="RNA_pol_sigma70_r2"/>
</dbReference>
<evidence type="ECO:0000256" key="1">
    <source>
        <dbReference type="ARBA" id="ARBA00010641"/>
    </source>
</evidence>
<keyword evidence="8" id="KW-1185">Reference proteome</keyword>
<keyword evidence="2" id="KW-0805">Transcription regulation</keyword>
<dbReference type="AlphaFoldDB" id="A0A229RUL7"/>
<evidence type="ECO:0000313" key="8">
    <source>
        <dbReference type="Proteomes" id="UP000215223"/>
    </source>
</evidence>
<dbReference type="GO" id="GO:0006352">
    <property type="term" value="P:DNA-templated transcription initiation"/>
    <property type="evidence" value="ECO:0007669"/>
    <property type="project" value="InterPro"/>
</dbReference>
<accession>A0A229RUL7</accession>
<gene>
    <name evidence="7" type="ORF">CFP71_28390</name>
</gene>
<dbReference type="Gene3D" id="1.10.1740.10">
    <property type="match status" value="1"/>
</dbReference>
<proteinExistence type="inferred from homology"/>
<dbReference type="EMBL" id="NMQT01000102">
    <property type="protein sequence ID" value="OXM50350.1"/>
    <property type="molecule type" value="Genomic_DNA"/>
</dbReference>
<keyword evidence="3" id="KW-0731">Sigma factor</keyword>